<keyword evidence="1" id="KW-0560">Oxidoreductase</keyword>
<keyword evidence="5" id="KW-1185">Reference proteome</keyword>
<dbReference type="STRING" id="703135.A0A2A9N8A3"/>
<evidence type="ECO:0000313" key="5">
    <source>
        <dbReference type="Proteomes" id="UP000242287"/>
    </source>
</evidence>
<name>A0A2A9N8A3_9AGAR</name>
<dbReference type="Pfam" id="PF01370">
    <property type="entry name" value="Epimerase"/>
    <property type="match status" value="1"/>
</dbReference>
<comment type="similarity">
    <text evidence="2">Belongs to the NAD(P)-dependent epimerase/dehydratase family. Dihydroflavonol-4-reductase subfamily.</text>
</comment>
<proteinExistence type="inferred from homology"/>
<evidence type="ECO:0000256" key="1">
    <source>
        <dbReference type="ARBA" id="ARBA00023002"/>
    </source>
</evidence>
<sequence>MPYVPKGSRILVTGANGFIAVWLVRSLLEQGYSVRGTVRSMAKGTYLTNMFKQYGDKFEIIIVEDLTIDGAFNDAVKGIDAIEHCASPVIFNADNPKDIIEPAVQGTLGILRSAKNAPQLKRIVILESIASIIRDADGPLVFSENDWNDQALDEVERLGRNASGLAKYRASKTLAERAAWDFHKECKNQVNWDLVTVNPPYVFGPAIHEVSSPGGLNASTKAWYDAVVARGESSKLPVIDGNSWVDVRDLGLGLVKSLEVKEAGGERIIVCGGRFFWQDWRNIAKSLAPSPILSPAPGTEQAIGDSDMRIYKITLDTSKEKRILGLTYRTKEEVTRDILADFERRGW</sequence>
<dbReference type="InterPro" id="IPR001509">
    <property type="entry name" value="Epimerase_deHydtase"/>
</dbReference>
<dbReference type="Gene3D" id="3.40.50.720">
    <property type="entry name" value="NAD(P)-binding Rossmann-like Domain"/>
    <property type="match status" value="1"/>
</dbReference>
<organism evidence="4 5">
    <name type="scientific">Amanita thiersii Skay4041</name>
    <dbReference type="NCBI Taxonomy" id="703135"/>
    <lineage>
        <taxon>Eukaryota</taxon>
        <taxon>Fungi</taxon>
        <taxon>Dikarya</taxon>
        <taxon>Basidiomycota</taxon>
        <taxon>Agaricomycotina</taxon>
        <taxon>Agaricomycetes</taxon>
        <taxon>Agaricomycetidae</taxon>
        <taxon>Agaricales</taxon>
        <taxon>Pluteineae</taxon>
        <taxon>Amanitaceae</taxon>
        <taxon>Amanita</taxon>
    </lineage>
</organism>
<dbReference type="EMBL" id="KZ302147">
    <property type="protein sequence ID" value="PFH46935.1"/>
    <property type="molecule type" value="Genomic_DNA"/>
</dbReference>
<dbReference type="InterPro" id="IPR050425">
    <property type="entry name" value="NAD(P)_dehydrat-like"/>
</dbReference>
<dbReference type="PANTHER" id="PTHR10366:SF564">
    <property type="entry name" value="STEROL-4-ALPHA-CARBOXYLATE 3-DEHYDROGENASE, DECARBOXYLATING"/>
    <property type="match status" value="1"/>
</dbReference>
<dbReference type="SUPFAM" id="SSF51735">
    <property type="entry name" value="NAD(P)-binding Rossmann-fold domains"/>
    <property type="match status" value="1"/>
</dbReference>
<gene>
    <name evidence="4" type="ORF">AMATHDRAFT_68786</name>
</gene>
<reference evidence="4 5" key="1">
    <citation type="submission" date="2014-02" db="EMBL/GenBank/DDBJ databases">
        <title>Transposable element dynamics among asymbiotic and ectomycorrhizal Amanita fungi.</title>
        <authorList>
            <consortium name="DOE Joint Genome Institute"/>
            <person name="Hess J."/>
            <person name="Skrede I."/>
            <person name="Wolfe B."/>
            <person name="LaButti K."/>
            <person name="Ohm R.A."/>
            <person name="Grigoriev I.V."/>
            <person name="Pringle A."/>
        </authorList>
    </citation>
    <scope>NUCLEOTIDE SEQUENCE [LARGE SCALE GENOMIC DNA]</scope>
    <source>
        <strain evidence="4 5">SKay4041</strain>
    </source>
</reference>
<evidence type="ECO:0000256" key="2">
    <source>
        <dbReference type="ARBA" id="ARBA00023445"/>
    </source>
</evidence>
<protein>
    <recommendedName>
        <fullName evidence="3">NAD-dependent epimerase/dehydratase domain-containing protein</fullName>
    </recommendedName>
</protein>
<dbReference type="Proteomes" id="UP000242287">
    <property type="component" value="Unassembled WGS sequence"/>
</dbReference>
<dbReference type="GO" id="GO:0016616">
    <property type="term" value="F:oxidoreductase activity, acting on the CH-OH group of donors, NAD or NADP as acceptor"/>
    <property type="evidence" value="ECO:0007669"/>
    <property type="project" value="TreeGrafter"/>
</dbReference>
<evidence type="ECO:0000313" key="4">
    <source>
        <dbReference type="EMBL" id="PFH46935.1"/>
    </source>
</evidence>
<dbReference type="AlphaFoldDB" id="A0A2A9N8A3"/>
<accession>A0A2A9N8A3</accession>
<dbReference type="InterPro" id="IPR036291">
    <property type="entry name" value="NAD(P)-bd_dom_sf"/>
</dbReference>
<feature type="domain" description="NAD-dependent epimerase/dehydratase" evidence="3">
    <location>
        <begin position="10"/>
        <end position="271"/>
    </location>
</feature>
<dbReference type="PANTHER" id="PTHR10366">
    <property type="entry name" value="NAD DEPENDENT EPIMERASE/DEHYDRATASE"/>
    <property type="match status" value="1"/>
</dbReference>
<evidence type="ECO:0000259" key="3">
    <source>
        <dbReference type="Pfam" id="PF01370"/>
    </source>
</evidence>
<dbReference type="OrthoDB" id="2735536at2759"/>